<feature type="domain" description="Transposable element P transposase-like GTP-binding insertion" evidence="2">
    <location>
        <begin position="115"/>
        <end position="225"/>
    </location>
</feature>
<organism evidence="3">
    <name type="scientific">Cuerna arida</name>
    <dbReference type="NCBI Taxonomy" id="1464854"/>
    <lineage>
        <taxon>Eukaryota</taxon>
        <taxon>Metazoa</taxon>
        <taxon>Ecdysozoa</taxon>
        <taxon>Arthropoda</taxon>
        <taxon>Hexapoda</taxon>
        <taxon>Insecta</taxon>
        <taxon>Pterygota</taxon>
        <taxon>Neoptera</taxon>
        <taxon>Paraneoptera</taxon>
        <taxon>Hemiptera</taxon>
        <taxon>Auchenorrhyncha</taxon>
        <taxon>Membracoidea</taxon>
        <taxon>Cicadellidae</taxon>
        <taxon>Cicadellinae</taxon>
        <taxon>Proconiini</taxon>
        <taxon>Cuerna</taxon>
    </lineage>
</organism>
<evidence type="ECO:0000259" key="1">
    <source>
        <dbReference type="Pfam" id="PF21787"/>
    </source>
</evidence>
<protein>
    <recommendedName>
        <fullName evidence="4">Transposable element P transposase</fullName>
    </recommendedName>
</protein>
<proteinExistence type="predicted"/>
<dbReference type="Pfam" id="PF21788">
    <property type="entry name" value="TNP-like_GBD"/>
    <property type="match status" value="1"/>
</dbReference>
<reference evidence="3" key="1">
    <citation type="submission" date="2015-11" db="EMBL/GenBank/DDBJ databases">
        <title>De novo transcriptome assembly of four potential Pierce s Disease insect vectors from Arizona vineyards.</title>
        <authorList>
            <person name="Tassone E.E."/>
        </authorList>
    </citation>
    <scope>NUCLEOTIDE SEQUENCE</scope>
</reference>
<accession>A0A1B6ER50</accession>
<dbReference type="EMBL" id="GECZ01029546">
    <property type="protein sequence ID" value="JAS40223.1"/>
    <property type="molecule type" value="Transcribed_RNA"/>
</dbReference>
<evidence type="ECO:0000259" key="2">
    <source>
        <dbReference type="Pfam" id="PF21788"/>
    </source>
</evidence>
<name>A0A1B6ER50_9HEMI</name>
<gene>
    <name evidence="3" type="ORF">g.3300</name>
</gene>
<sequence length="281" mass="31828">TFDEMSLSKRITFDQVNQQIIGPHNHVQVAFIRGLTGKWKQPVYYDYDRPMTTEILSDIIVSVEKAGYKVVSVTCDLGGENRSVWNSLGISPNKSTFPNPHDQTRDIYVFGDAPHLLKLARNHFLSKGFVDSKGTVMTPQCLKEILNLQHSDLKVAFKLKNEHIYVTNKQNVKLAAQLMSNCTSKAVKFLGEKGLLLDSTWNSTADMIALFNDWFDIFNSQTACKNIPEKCGYGIHIEKQLNILDKMSYFIQNILVCGKKSLLPFQKGILITNKSLKEMFA</sequence>
<dbReference type="InterPro" id="IPR048366">
    <property type="entry name" value="TNP-like_GBD"/>
</dbReference>
<dbReference type="AlphaFoldDB" id="A0A1B6ER50"/>
<dbReference type="InterPro" id="IPR048365">
    <property type="entry name" value="TNP-like_RNaseH_N"/>
</dbReference>
<evidence type="ECO:0008006" key="4">
    <source>
        <dbReference type="Google" id="ProtNLM"/>
    </source>
</evidence>
<evidence type="ECO:0000313" key="3">
    <source>
        <dbReference type="EMBL" id="JAS40223.1"/>
    </source>
</evidence>
<feature type="non-terminal residue" evidence="3">
    <location>
        <position position="1"/>
    </location>
</feature>
<dbReference type="Pfam" id="PF21787">
    <property type="entry name" value="TNP-like_RNaseH_N"/>
    <property type="match status" value="1"/>
</dbReference>
<feature type="domain" description="Transposable element P transposase-like RNase H" evidence="1">
    <location>
        <begin position="2"/>
        <end position="89"/>
    </location>
</feature>